<evidence type="ECO:0000313" key="2">
    <source>
        <dbReference type="Proteomes" id="UP000198415"/>
    </source>
</evidence>
<dbReference type="RefSeq" id="WP_203833096.1">
    <property type="nucleotide sequence ID" value="NZ_BOMU01000035.1"/>
</dbReference>
<organism evidence="1 2">
    <name type="scientific">Actinoplanes regularis</name>
    <dbReference type="NCBI Taxonomy" id="52697"/>
    <lineage>
        <taxon>Bacteria</taxon>
        <taxon>Bacillati</taxon>
        <taxon>Actinomycetota</taxon>
        <taxon>Actinomycetes</taxon>
        <taxon>Micromonosporales</taxon>
        <taxon>Micromonosporaceae</taxon>
        <taxon>Actinoplanes</taxon>
    </lineage>
</organism>
<dbReference type="EMBL" id="FZNR01000005">
    <property type="protein sequence ID" value="SNR78405.1"/>
    <property type="molecule type" value="Genomic_DNA"/>
</dbReference>
<evidence type="ECO:0000313" key="1">
    <source>
        <dbReference type="EMBL" id="SNR78405.1"/>
    </source>
</evidence>
<dbReference type="Proteomes" id="UP000198415">
    <property type="component" value="Unassembled WGS sequence"/>
</dbReference>
<protein>
    <submittedName>
        <fullName evidence="1">Uncharacterized protein</fullName>
    </submittedName>
</protein>
<gene>
    <name evidence="1" type="ORF">SAMN06264365_105442</name>
</gene>
<name>A0A238Z4Q6_9ACTN</name>
<accession>A0A238Z4Q6</accession>
<proteinExistence type="predicted"/>
<reference evidence="1 2" key="1">
    <citation type="submission" date="2017-06" db="EMBL/GenBank/DDBJ databases">
        <authorList>
            <person name="Kim H.J."/>
            <person name="Triplett B.A."/>
        </authorList>
    </citation>
    <scope>NUCLEOTIDE SEQUENCE [LARGE SCALE GENOMIC DNA]</scope>
    <source>
        <strain evidence="1 2">DSM 43151</strain>
    </source>
</reference>
<keyword evidence="2" id="KW-1185">Reference proteome</keyword>
<dbReference type="AlphaFoldDB" id="A0A238Z4Q6"/>
<sequence length="105" mass="12491">MEETAVGQLLHQRGWRKAFTVEDRVNDWAWMVTTVENGYSDVVEEYANDLYCRNWLHEAWLLLDDQTLVRWNDRIRDLDDRFRMATVDDDGYVLSQFHHGGKPGM</sequence>